<feature type="compositionally biased region" description="Pro residues" evidence="1">
    <location>
        <begin position="98"/>
        <end position="120"/>
    </location>
</feature>
<keyword evidence="2" id="KW-1133">Transmembrane helix</keyword>
<dbReference type="GeneID" id="78897515"/>
<evidence type="ECO:0000313" key="3">
    <source>
        <dbReference type="EMBL" id="ATQ55673.1"/>
    </source>
</evidence>
<feature type="transmembrane region" description="Helical" evidence="2">
    <location>
        <begin position="30"/>
        <end position="50"/>
    </location>
</feature>
<evidence type="ECO:0000256" key="2">
    <source>
        <dbReference type="SAM" id="Phobius"/>
    </source>
</evidence>
<dbReference type="AlphaFoldDB" id="A0A2D2BZK1"/>
<keyword evidence="2" id="KW-0472">Membrane</keyword>
<name>A0A2D2BZK1_9RHOB</name>
<protein>
    <submittedName>
        <fullName evidence="3">Uncharacterized protein</fullName>
    </submittedName>
</protein>
<organism evidence="3 4">
    <name type="scientific">Paracoccus yeei</name>
    <dbReference type="NCBI Taxonomy" id="147645"/>
    <lineage>
        <taxon>Bacteria</taxon>
        <taxon>Pseudomonadati</taxon>
        <taxon>Pseudomonadota</taxon>
        <taxon>Alphaproteobacteria</taxon>
        <taxon>Rhodobacterales</taxon>
        <taxon>Paracoccaceae</taxon>
        <taxon>Paracoccus</taxon>
    </lineage>
</organism>
<sequence length="134" mass="13527">MIDLLLLAGVALCALSVVMAVVSVARTRAPRGAALALVLGIVALFAASWLDERPFGWRSVCDAWERLVSGKSFGADPVLPPAEPAAEPTAEPAAPVAEPAPAPEPAQEPMPAPVPEPAPAPTSAGAPQTPAPAQ</sequence>
<dbReference type="EMBL" id="CP024422">
    <property type="protein sequence ID" value="ATQ55673.1"/>
    <property type="molecule type" value="Genomic_DNA"/>
</dbReference>
<evidence type="ECO:0000256" key="1">
    <source>
        <dbReference type="SAM" id="MobiDB-lite"/>
    </source>
</evidence>
<evidence type="ECO:0000313" key="4">
    <source>
        <dbReference type="Proteomes" id="UP000229314"/>
    </source>
</evidence>
<dbReference type="RefSeq" id="WP_099648706.1">
    <property type="nucleotide sequence ID" value="NZ_CAJGAB010000002.1"/>
</dbReference>
<accession>A0A2D2BZK1</accession>
<feature type="region of interest" description="Disordered" evidence="1">
    <location>
        <begin position="77"/>
        <end position="134"/>
    </location>
</feature>
<proteinExistence type="predicted"/>
<reference evidence="3 4" key="1">
    <citation type="submission" date="2017-10" db="EMBL/GenBank/DDBJ databases">
        <title>Complete genome sequence of Paracoccus yeei TT13 isolated from human skin.</title>
        <authorList>
            <person name="Lee K."/>
            <person name="Lim J.Y."/>
            <person name="Hwang I."/>
        </authorList>
    </citation>
    <scope>NUCLEOTIDE SEQUENCE [LARGE SCALE GENOMIC DNA]</scope>
    <source>
        <strain evidence="3 4">TT13</strain>
    </source>
</reference>
<dbReference type="Proteomes" id="UP000229314">
    <property type="component" value="Chromosome"/>
</dbReference>
<gene>
    <name evidence="3" type="ORF">PYTT13_07500</name>
</gene>
<keyword evidence="2" id="KW-0812">Transmembrane</keyword>
<feature type="compositionally biased region" description="Low complexity" evidence="1">
    <location>
        <begin position="84"/>
        <end position="97"/>
    </location>
</feature>